<dbReference type="AlphaFoldDB" id="A0A4Y2JDX1"/>
<sequence length="93" mass="10625">MPLVCQLEKIQLAHQLDEMATPMATGENPPILSGGGHVQIFKMYQKPHWAVGHCDDKVKWKRGFYTLPLLLPSEGHWCVQWTLRCEARDVLSL</sequence>
<evidence type="ECO:0000313" key="2">
    <source>
        <dbReference type="Proteomes" id="UP000499080"/>
    </source>
</evidence>
<evidence type="ECO:0000313" key="1">
    <source>
        <dbReference type="EMBL" id="GBM87659.1"/>
    </source>
</evidence>
<name>A0A4Y2JDX1_ARAVE</name>
<protein>
    <submittedName>
        <fullName evidence="1">Uncharacterized protein</fullName>
    </submittedName>
</protein>
<organism evidence="1 2">
    <name type="scientific">Araneus ventricosus</name>
    <name type="common">Orbweaver spider</name>
    <name type="synonym">Epeira ventricosa</name>
    <dbReference type="NCBI Taxonomy" id="182803"/>
    <lineage>
        <taxon>Eukaryota</taxon>
        <taxon>Metazoa</taxon>
        <taxon>Ecdysozoa</taxon>
        <taxon>Arthropoda</taxon>
        <taxon>Chelicerata</taxon>
        <taxon>Arachnida</taxon>
        <taxon>Araneae</taxon>
        <taxon>Araneomorphae</taxon>
        <taxon>Entelegynae</taxon>
        <taxon>Araneoidea</taxon>
        <taxon>Araneidae</taxon>
        <taxon>Araneus</taxon>
    </lineage>
</organism>
<dbReference type="Proteomes" id="UP000499080">
    <property type="component" value="Unassembled WGS sequence"/>
</dbReference>
<comment type="caution">
    <text evidence="1">The sequence shown here is derived from an EMBL/GenBank/DDBJ whole genome shotgun (WGS) entry which is preliminary data.</text>
</comment>
<keyword evidence="2" id="KW-1185">Reference proteome</keyword>
<gene>
    <name evidence="1" type="ORF">AVEN_97248_1</name>
</gene>
<accession>A0A4Y2JDX1</accession>
<dbReference type="EMBL" id="BGPR01003399">
    <property type="protein sequence ID" value="GBM87659.1"/>
    <property type="molecule type" value="Genomic_DNA"/>
</dbReference>
<proteinExistence type="predicted"/>
<reference evidence="1 2" key="1">
    <citation type="journal article" date="2019" name="Sci. Rep.">
        <title>Orb-weaving spider Araneus ventricosus genome elucidates the spidroin gene catalogue.</title>
        <authorList>
            <person name="Kono N."/>
            <person name="Nakamura H."/>
            <person name="Ohtoshi R."/>
            <person name="Moran D.A.P."/>
            <person name="Shinohara A."/>
            <person name="Yoshida Y."/>
            <person name="Fujiwara M."/>
            <person name="Mori M."/>
            <person name="Tomita M."/>
            <person name="Arakawa K."/>
        </authorList>
    </citation>
    <scope>NUCLEOTIDE SEQUENCE [LARGE SCALE GENOMIC DNA]</scope>
</reference>